<evidence type="ECO:0008006" key="4">
    <source>
        <dbReference type="Google" id="ProtNLM"/>
    </source>
</evidence>
<evidence type="ECO:0000313" key="3">
    <source>
        <dbReference type="Proteomes" id="UP000204551"/>
    </source>
</evidence>
<keyword evidence="1" id="KW-0732">Signal</keyword>
<feature type="chain" id="PRO_5012375000" description="Collagen triple helix repeat (20 copies)" evidence="1">
    <location>
        <begin position="24"/>
        <end position="191"/>
    </location>
</feature>
<accession>A0A221USB7</accession>
<dbReference type="RefSeq" id="WP_157730635.1">
    <property type="nucleotide sequence ID" value="NZ_CP022515.1"/>
</dbReference>
<reference evidence="2 3" key="1">
    <citation type="submission" date="2017-07" db="EMBL/GenBank/DDBJ databases">
        <title>Genome Sequence of Arenibacter algicola Strain SMS7 Isolated from a culture of the Diatom Skeletonema marinoi.</title>
        <authorList>
            <person name="Topel M."/>
            <person name="Pinder M.I.M."/>
            <person name="Johansson O.N."/>
            <person name="Kourtchenko O."/>
            <person name="Godhe A."/>
            <person name="Clarke A.K."/>
        </authorList>
    </citation>
    <scope>NUCLEOTIDE SEQUENCE [LARGE SCALE GENOMIC DNA]</scope>
    <source>
        <strain evidence="2 3">SMS7</strain>
    </source>
</reference>
<gene>
    <name evidence="2" type="ORF">AREALGSMS7_00507</name>
</gene>
<dbReference type="KEGG" id="aalg:AREALGSMS7_00507"/>
<dbReference type="PROSITE" id="PS51257">
    <property type="entry name" value="PROKAR_LIPOPROTEIN"/>
    <property type="match status" value="1"/>
</dbReference>
<sequence length="191" mass="21050">MKTAMKYLGLVIAVIALTFTSCTKDGEIGPMGPAGQDGQDGNANISVLTYDLSDINSSDYILEIPELTQSAMDNDLILGYITTHSAVYPIPQRMVYIEVTNSSNHVIQTLYIDIVVQMAPQMYKLYFYRPTTQILSGLQPNSIKSLKIIIAPSSNNTSGKSEGTNMRSQLKNAGVDINDYHAVMDYYGLEY</sequence>
<evidence type="ECO:0000256" key="1">
    <source>
        <dbReference type="SAM" id="SignalP"/>
    </source>
</evidence>
<name>A0A221USB7_9FLAO</name>
<dbReference type="AlphaFoldDB" id="A0A221USB7"/>
<dbReference type="EMBL" id="CP022515">
    <property type="protein sequence ID" value="ASO03996.1"/>
    <property type="molecule type" value="Genomic_DNA"/>
</dbReference>
<feature type="signal peptide" evidence="1">
    <location>
        <begin position="1"/>
        <end position="23"/>
    </location>
</feature>
<dbReference type="Proteomes" id="UP000204551">
    <property type="component" value="Chromosome"/>
</dbReference>
<protein>
    <recommendedName>
        <fullName evidence="4">Collagen triple helix repeat (20 copies)</fullName>
    </recommendedName>
</protein>
<proteinExistence type="predicted"/>
<organism evidence="2 3">
    <name type="scientific">Arenibacter algicola</name>
    <dbReference type="NCBI Taxonomy" id="616991"/>
    <lineage>
        <taxon>Bacteria</taxon>
        <taxon>Pseudomonadati</taxon>
        <taxon>Bacteroidota</taxon>
        <taxon>Flavobacteriia</taxon>
        <taxon>Flavobacteriales</taxon>
        <taxon>Flavobacteriaceae</taxon>
        <taxon>Arenibacter</taxon>
    </lineage>
</organism>
<evidence type="ECO:0000313" key="2">
    <source>
        <dbReference type="EMBL" id="ASO03996.1"/>
    </source>
</evidence>